<evidence type="ECO:0000256" key="2">
    <source>
        <dbReference type="ARBA" id="ARBA00022771"/>
    </source>
</evidence>
<dbReference type="InterPro" id="IPR018957">
    <property type="entry name" value="Znf_C3HC4_RING-type"/>
</dbReference>
<evidence type="ECO:0000256" key="1">
    <source>
        <dbReference type="ARBA" id="ARBA00022723"/>
    </source>
</evidence>
<dbReference type="InterPro" id="IPR049627">
    <property type="entry name" value="SLX8"/>
</dbReference>
<dbReference type="GO" id="GO:0140082">
    <property type="term" value="F:SUMO-ubiquitin ligase activity"/>
    <property type="evidence" value="ECO:0007669"/>
    <property type="project" value="TreeGrafter"/>
</dbReference>
<dbReference type="Gene3D" id="3.30.40.10">
    <property type="entry name" value="Zinc/RING finger domain, C3HC4 (zinc finger)"/>
    <property type="match status" value="1"/>
</dbReference>
<evidence type="ECO:0000313" key="7">
    <source>
        <dbReference type="EMBL" id="KAF5381896.1"/>
    </source>
</evidence>
<dbReference type="GO" id="GO:0016567">
    <property type="term" value="P:protein ubiquitination"/>
    <property type="evidence" value="ECO:0007669"/>
    <property type="project" value="UniProtKB-UniPathway"/>
</dbReference>
<protein>
    <recommendedName>
        <fullName evidence="6">RING-type domain-containing protein</fullName>
    </recommendedName>
</protein>
<evidence type="ECO:0000256" key="3">
    <source>
        <dbReference type="ARBA" id="ARBA00022833"/>
    </source>
</evidence>
<dbReference type="GO" id="GO:0032183">
    <property type="term" value="F:SUMO binding"/>
    <property type="evidence" value="ECO:0007669"/>
    <property type="project" value="TreeGrafter"/>
</dbReference>
<dbReference type="GO" id="GO:0033768">
    <property type="term" value="C:SUMO-targeted ubiquitin ligase complex"/>
    <property type="evidence" value="ECO:0007669"/>
    <property type="project" value="TreeGrafter"/>
</dbReference>
<keyword evidence="1" id="KW-0479">Metal-binding</keyword>
<evidence type="ECO:0000313" key="8">
    <source>
        <dbReference type="Proteomes" id="UP000518752"/>
    </source>
</evidence>
<keyword evidence="3" id="KW-0862">Zinc</keyword>
<feature type="domain" description="RING-type" evidence="6">
    <location>
        <begin position="123"/>
        <end position="176"/>
    </location>
</feature>
<organism evidence="7 8">
    <name type="scientific">Collybiopsis confluens</name>
    <dbReference type="NCBI Taxonomy" id="2823264"/>
    <lineage>
        <taxon>Eukaryota</taxon>
        <taxon>Fungi</taxon>
        <taxon>Dikarya</taxon>
        <taxon>Basidiomycota</taxon>
        <taxon>Agaricomycotina</taxon>
        <taxon>Agaricomycetes</taxon>
        <taxon>Agaricomycetidae</taxon>
        <taxon>Agaricales</taxon>
        <taxon>Marasmiineae</taxon>
        <taxon>Omphalotaceae</taxon>
        <taxon>Collybiopsis</taxon>
    </lineage>
</organism>
<sequence>MLPYSSLQGWDDESRVAHRRRSDGNWWFNPSPSSRDDDSLEIASQLVPSENLSQIQSQSPSDDIPQSGMKGKGKAKKEEQDDDDHMLLAKSSKSKGKQRALPPTSPEVAPDILAENALSKYTCPICFCPPTNTTMTPCGHVACGSCLFTAVKTALRRENRLGGAKDDGGPRCPVCRAIIPGWDGKGGGVIGLVMQTVTITN</sequence>
<evidence type="ECO:0000259" key="6">
    <source>
        <dbReference type="PROSITE" id="PS50089"/>
    </source>
</evidence>
<comment type="caution">
    <text evidence="7">The sequence shown here is derived from an EMBL/GenBank/DDBJ whole genome shotgun (WGS) entry which is preliminary data.</text>
</comment>
<gene>
    <name evidence="7" type="ORF">D9757_007597</name>
</gene>
<dbReference type="InterPro" id="IPR001841">
    <property type="entry name" value="Znf_RING"/>
</dbReference>
<proteinExistence type="predicted"/>
<feature type="region of interest" description="Disordered" evidence="5">
    <location>
        <begin position="1"/>
        <end position="84"/>
    </location>
</feature>
<dbReference type="AlphaFoldDB" id="A0A8H5HEZ3"/>
<keyword evidence="8" id="KW-1185">Reference proteome</keyword>
<feature type="compositionally biased region" description="Low complexity" evidence="5">
    <location>
        <begin position="53"/>
        <end position="67"/>
    </location>
</feature>
<keyword evidence="2 4" id="KW-0863">Zinc-finger</keyword>
<dbReference type="PANTHER" id="PTHR47094:SF1">
    <property type="entry name" value="RING-TYPE E3 UBIQUITIN TRANSFERASE"/>
    <property type="match status" value="1"/>
</dbReference>
<dbReference type="OrthoDB" id="6270329at2759"/>
<dbReference type="GO" id="GO:0008270">
    <property type="term" value="F:zinc ion binding"/>
    <property type="evidence" value="ECO:0007669"/>
    <property type="project" value="UniProtKB-KW"/>
</dbReference>
<evidence type="ECO:0000256" key="4">
    <source>
        <dbReference type="PROSITE-ProRule" id="PRU00175"/>
    </source>
</evidence>
<dbReference type="SUPFAM" id="SSF57850">
    <property type="entry name" value="RING/U-box"/>
    <property type="match status" value="1"/>
</dbReference>
<evidence type="ECO:0000256" key="5">
    <source>
        <dbReference type="SAM" id="MobiDB-lite"/>
    </source>
</evidence>
<dbReference type="Pfam" id="PF00097">
    <property type="entry name" value="zf-C3HC4"/>
    <property type="match status" value="1"/>
</dbReference>
<dbReference type="SMART" id="SM00184">
    <property type="entry name" value="RING"/>
    <property type="match status" value="1"/>
</dbReference>
<dbReference type="GO" id="GO:0006511">
    <property type="term" value="P:ubiquitin-dependent protein catabolic process"/>
    <property type="evidence" value="ECO:0007669"/>
    <property type="project" value="TreeGrafter"/>
</dbReference>
<dbReference type="Proteomes" id="UP000518752">
    <property type="component" value="Unassembled WGS sequence"/>
</dbReference>
<accession>A0A8H5HEZ3</accession>
<dbReference type="EMBL" id="JAACJN010000055">
    <property type="protein sequence ID" value="KAF5381896.1"/>
    <property type="molecule type" value="Genomic_DNA"/>
</dbReference>
<name>A0A8H5HEZ3_9AGAR</name>
<dbReference type="UniPathway" id="UPA00143"/>
<dbReference type="GO" id="GO:0061630">
    <property type="term" value="F:ubiquitin protein ligase activity"/>
    <property type="evidence" value="ECO:0007669"/>
    <property type="project" value="InterPro"/>
</dbReference>
<dbReference type="PROSITE" id="PS50089">
    <property type="entry name" value="ZF_RING_2"/>
    <property type="match status" value="1"/>
</dbReference>
<dbReference type="InterPro" id="IPR013083">
    <property type="entry name" value="Znf_RING/FYVE/PHD"/>
</dbReference>
<reference evidence="7 8" key="1">
    <citation type="journal article" date="2020" name="ISME J.">
        <title>Uncovering the hidden diversity of litter-decomposition mechanisms in mushroom-forming fungi.</title>
        <authorList>
            <person name="Floudas D."/>
            <person name="Bentzer J."/>
            <person name="Ahren D."/>
            <person name="Johansson T."/>
            <person name="Persson P."/>
            <person name="Tunlid A."/>
        </authorList>
    </citation>
    <scope>NUCLEOTIDE SEQUENCE [LARGE SCALE GENOMIC DNA]</scope>
    <source>
        <strain evidence="7 8">CBS 406.79</strain>
    </source>
</reference>
<dbReference type="PANTHER" id="PTHR47094">
    <property type="entry name" value="ELFLESS, ISOFORM B"/>
    <property type="match status" value="1"/>
</dbReference>